<dbReference type="EMBL" id="JAAITB010000022">
    <property type="protein sequence ID" value="NSJ79967.1"/>
    <property type="molecule type" value="Genomic_DNA"/>
</dbReference>
<protein>
    <recommendedName>
        <fullName evidence="3">ATPase</fullName>
    </recommendedName>
</protein>
<comment type="caution">
    <text evidence="1">The sequence shown here is derived from an EMBL/GenBank/DDBJ whole genome shotgun (WGS) entry which is preliminary data.</text>
</comment>
<organism evidence="1 2">
    <name type="scientific">Anaerostipes hadrus</name>
    <dbReference type="NCBI Taxonomy" id="649756"/>
    <lineage>
        <taxon>Bacteria</taxon>
        <taxon>Bacillati</taxon>
        <taxon>Bacillota</taxon>
        <taxon>Clostridia</taxon>
        <taxon>Lachnospirales</taxon>
        <taxon>Lachnospiraceae</taxon>
        <taxon>Anaerostipes</taxon>
    </lineage>
</organism>
<evidence type="ECO:0000313" key="2">
    <source>
        <dbReference type="Proteomes" id="UP001644750"/>
    </source>
</evidence>
<reference evidence="1 2" key="1">
    <citation type="journal article" date="2020" name="Cell Host Microbe">
        <title>Functional and Genomic Variation between Human-Derived Isolates of Lachnospiraceae Reveals Inter- and Intra-Species Diversity.</title>
        <authorList>
            <person name="Sorbara M.T."/>
            <person name="Littmann E.R."/>
            <person name="Fontana E."/>
            <person name="Moody T.U."/>
            <person name="Kohout C.E."/>
            <person name="Gjonbalaj M."/>
            <person name="Eaton V."/>
            <person name="Seok R."/>
            <person name="Leiner I.M."/>
            <person name="Pamer E.G."/>
        </authorList>
    </citation>
    <scope>NUCLEOTIDE SEQUENCE [LARGE SCALE GENOMIC DNA]</scope>
    <source>
        <strain evidence="1 2">MSK.14.57</strain>
    </source>
</reference>
<evidence type="ECO:0008006" key="3">
    <source>
        <dbReference type="Google" id="ProtNLM"/>
    </source>
</evidence>
<accession>A0ABX2HZG5</accession>
<name>A0ABX2HZG5_ANAHA</name>
<proteinExistence type="predicted"/>
<dbReference type="Proteomes" id="UP001644750">
    <property type="component" value="Unassembled WGS sequence"/>
</dbReference>
<sequence>MNMSEKYLHEMIDDIEVLIDEAKPARFSPGKIMIEKDVLMTVIEELRKQIPGEIERSHKIILNKDAILEDARVKSQQMIDQAARDAGELIDQNEVVEMAKMRANEIETHAKDTARSVVHNANEEADQIRAGALRYVNEIMEDVQGYVASVKEAQESVFNQLLSALDSDLASIKTNAKEIEEQLSGVSIPQARTRTVEDFISDED</sequence>
<keyword evidence="2" id="KW-1185">Reference proteome</keyword>
<evidence type="ECO:0000313" key="1">
    <source>
        <dbReference type="EMBL" id="NSJ79967.1"/>
    </source>
</evidence>
<gene>
    <name evidence="1" type="ORF">G5A72_10335</name>
</gene>